<name>A0A103E5G4_9BURK</name>
<gene>
    <name evidence="2" type="ORF">WS67_08405</name>
</gene>
<dbReference type="Proteomes" id="UP000062788">
    <property type="component" value="Unassembled WGS sequence"/>
</dbReference>
<sequence length="1141" mass="126692">MTSASPFITRIEDIFKLAEEPLAKLGYRSVFDFTRISREQFIRKHHASLGRHTGDIYDLAIGFAHQISHRFQRKYSTLHGAFSAQGPKYSHLFPDQKSSWKNKAPVGSPEANDGPVSYLAYIYHYALGEEDSGDNVNKLADRRPDIGQLVINDAALNEVIPQIQLVNEILNSAIQNVKQLSGQDAVNALLATTRYPNTLPYHYGHQQIQAAQGVIGTTLQDATLAQSLYFPQNFWAVRTSLNEMAASALVRLQVMASQFSPEQQQIIIEPAYFGHRHLTLSELSDKWLGPSLTESLPYEAYYSSGAFVLPLQSGIVDDYSGRPGQVIVSGETTLDSIIKLYVTNGSGTSLLTLRGRNDKDQNLFQINDAVAIQGEPYNSRPLLRFSKADNTSLNLSRGPWYNQFRLSFQGFTRPHPYRDLTISLFLSDDRQARYNSNQKQFYQKNFGSGNLDVFALALMSELTSRTGLTVPDVEKMLCATAGGKLTYTVIQSGNFEKLNPIFTNGHGTYPVSIGAALPFVYGAKYIHAGLPDAIYLKESANQTLSIANLTDDRLDRINRMVRLQKWLGLPFEDIDLLVTSAIEAENKENPAYLMNDNTLRMLGVFKHYQSTHGVTPKQFAAWLYIVTPFAITPDLPFFDQIFNSSGAFDTPLVIDNQSFVYTATTDDDNDRVQKICTALGLNHRQFLLFADKIAQQFGNPNERTLYCSIFVVSAFYRLASLARVLGIRPEDFCALIDQIDGGTDEVWQQLAGQPVIALPTKDAPLTNDFLSLLQALSAIANWQQQYQLPFFQGGILGDNAGNAQGTAGQLSFIQQVWQSLPATFVDDALLKQSGAPPSIDWLKELSAAKLVDSSGLVTDLADDQVYVEILGRNVWIIKAINDTVDAQALTNDDKSLAKLALNATIIQSRQTQHGMAISLLAQTLNVDQTFPALLMRWIGYTIYQWLSETWALRNSVTTPLNIPSLPLNVLRELARRALLCQYFSLSPALLQMLLAYPEYFALTKENVQTITLQMMYMLSRYQALLAQISSNGTEDDVLAYLQAVNATVLPDEDHATTTLATLLGWERNEVRAAWSVLGGIAKTVPQLDIVLRLQQAESQTGLTVNQQQQAFKLSRDSSYDIWQAVGQASIAGATHVNGGGH</sequence>
<evidence type="ECO:0000313" key="2">
    <source>
        <dbReference type="EMBL" id="KVE28724.1"/>
    </source>
</evidence>
<comment type="caution">
    <text evidence="2">The sequence shown here is derived from an EMBL/GenBank/DDBJ whole genome shotgun (WGS) entry which is preliminary data.</text>
</comment>
<keyword evidence="3" id="KW-1185">Reference proteome</keyword>
<evidence type="ECO:0000256" key="1">
    <source>
        <dbReference type="ARBA" id="ARBA00023026"/>
    </source>
</evidence>
<evidence type="ECO:0000313" key="3">
    <source>
        <dbReference type="Proteomes" id="UP000062788"/>
    </source>
</evidence>
<dbReference type="RefSeq" id="WP_059515082.1">
    <property type="nucleotide sequence ID" value="NZ_LOWA01000018.1"/>
</dbReference>
<dbReference type="Pfam" id="PF03538">
    <property type="entry name" value="VRP1"/>
    <property type="match status" value="2"/>
</dbReference>
<dbReference type="OrthoDB" id="9129814at2"/>
<dbReference type="EMBL" id="LOWA01000018">
    <property type="protein sequence ID" value="KVE28724.1"/>
    <property type="molecule type" value="Genomic_DNA"/>
</dbReference>
<dbReference type="InterPro" id="IPR018003">
    <property type="entry name" value="Insecticidal_toxin/plasmid_vir"/>
</dbReference>
<keyword evidence="1" id="KW-0843">Virulence</keyword>
<proteinExistence type="predicted"/>
<accession>A0A103E5G4</accession>
<reference evidence="2 3" key="1">
    <citation type="submission" date="2015-11" db="EMBL/GenBank/DDBJ databases">
        <title>Expanding the genomic diversity of Burkholderia species for the development of highly accurate diagnostics.</title>
        <authorList>
            <person name="Sahl J."/>
            <person name="Keim P."/>
            <person name="Wagner D."/>
        </authorList>
    </citation>
    <scope>NUCLEOTIDE SEQUENCE [LARGE SCALE GENOMIC DNA]</scope>
    <source>
        <strain evidence="2 3">TSV85</strain>
    </source>
</reference>
<protein>
    <recommendedName>
        <fullName evidence="4">Virulence plasmid A protein</fullName>
    </recommendedName>
</protein>
<dbReference type="AlphaFoldDB" id="A0A103E5G4"/>
<evidence type="ECO:0008006" key="4">
    <source>
        <dbReference type="Google" id="ProtNLM"/>
    </source>
</evidence>
<organism evidence="2 3">
    <name type="scientific">Burkholderia singularis</name>
    <dbReference type="NCBI Taxonomy" id="1503053"/>
    <lineage>
        <taxon>Bacteria</taxon>
        <taxon>Pseudomonadati</taxon>
        <taxon>Pseudomonadota</taxon>
        <taxon>Betaproteobacteria</taxon>
        <taxon>Burkholderiales</taxon>
        <taxon>Burkholderiaceae</taxon>
        <taxon>Burkholderia</taxon>
        <taxon>pseudomallei group</taxon>
    </lineage>
</organism>